<reference evidence="2" key="1">
    <citation type="journal article" date="2014" name="Int. J. Syst. Evol. Microbiol.">
        <title>Complete genome sequence of Corynebacterium casei LMG S-19264T (=DSM 44701T), isolated from a smear-ripened cheese.</title>
        <authorList>
            <consortium name="US DOE Joint Genome Institute (JGI-PGF)"/>
            <person name="Walter F."/>
            <person name="Albersmeier A."/>
            <person name="Kalinowski J."/>
            <person name="Ruckert C."/>
        </authorList>
    </citation>
    <scope>NUCLEOTIDE SEQUENCE</scope>
    <source>
        <strain evidence="2">JCM 5069</strain>
    </source>
</reference>
<protein>
    <recommendedName>
        <fullName evidence="4">Integral membrane protein</fullName>
    </recommendedName>
</protein>
<evidence type="ECO:0000256" key="1">
    <source>
        <dbReference type="SAM" id="Phobius"/>
    </source>
</evidence>
<keyword evidence="1" id="KW-1133">Transmembrane helix</keyword>
<dbReference type="EMBL" id="BNCD01000006">
    <property type="protein sequence ID" value="GHH77369.1"/>
    <property type="molecule type" value="Genomic_DNA"/>
</dbReference>
<keyword evidence="1" id="KW-0812">Transmembrane</keyword>
<keyword evidence="1" id="KW-0472">Membrane</keyword>
<accession>A0A919G468</accession>
<evidence type="ECO:0008006" key="4">
    <source>
        <dbReference type="Google" id="ProtNLM"/>
    </source>
</evidence>
<dbReference type="Proteomes" id="UP000603708">
    <property type="component" value="Unassembled WGS sequence"/>
</dbReference>
<gene>
    <name evidence="2" type="ORF">GCM10018793_25280</name>
</gene>
<name>A0A919G468_9ACTN</name>
<comment type="caution">
    <text evidence="2">The sequence shown here is derived from an EMBL/GenBank/DDBJ whole genome shotgun (WGS) entry which is preliminary data.</text>
</comment>
<evidence type="ECO:0000313" key="2">
    <source>
        <dbReference type="EMBL" id="GHH77369.1"/>
    </source>
</evidence>
<dbReference type="RefSeq" id="WP_229924601.1">
    <property type="nucleotide sequence ID" value="NZ_BNCD01000006.1"/>
</dbReference>
<proteinExistence type="predicted"/>
<evidence type="ECO:0000313" key="3">
    <source>
        <dbReference type="Proteomes" id="UP000603708"/>
    </source>
</evidence>
<dbReference type="AlphaFoldDB" id="A0A919G468"/>
<reference evidence="2" key="2">
    <citation type="submission" date="2020-09" db="EMBL/GenBank/DDBJ databases">
        <authorList>
            <person name="Sun Q."/>
            <person name="Ohkuma M."/>
        </authorList>
    </citation>
    <scope>NUCLEOTIDE SEQUENCE</scope>
    <source>
        <strain evidence="2">JCM 5069</strain>
    </source>
</reference>
<keyword evidence="3" id="KW-1185">Reference proteome</keyword>
<organism evidence="2 3">
    <name type="scientific">Streptomyces sulfonofaciens</name>
    <dbReference type="NCBI Taxonomy" id="68272"/>
    <lineage>
        <taxon>Bacteria</taxon>
        <taxon>Bacillati</taxon>
        <taxon>Actinomycetota</taxon>
        <taxon>Actinomycetes</taxon>
        <taxon>Kitasatosporales</taxon>
        <taxon>Streptomycetaceae</taxon>
        <taxon>Streptomyces</taxon>
    </lineage>
</organism>
<sequence length="79" mass="8535">MNNAMLKAATATQVHVGHWANTTVERMRRRSDRGQGAIEYVGIIILVAAIVIALLNTKMGDTIANKFKETVNKILNGGG</sequence>
<feature type="transmembrane region" description="Helical" evidence="1">
    <location>
        <begin position="37"/>
        <end position="55"/>
    </location>
</feature>